<proteinExistence type="predicted"/>
<evidence type="ECO:0000313" key="2">
    <source>
        <dbReference type="Proteomes" id="UP000297527"/>
    </source>
</evidence>
<protein>
    <submittedName>
        <fullName evidence="1">Uncharacterized protein</fullName>
    </submittedName>
</protein>
<name>A0A4Z1H7H9_9HELO</name>
<accession>A0A4Z1H7H9</accession>
<reference evidence="1 2" key="1">
    <citation type="submission" date="2017-12" db="EMBL/GenBank/DDBJ databases">
        <title>Comparative genomics of Botrytis spp.</title>
        <authorList>
            <person name="Valero-Jimenez C.A."/>
            <person name="Tapia P."/>
            <person name="Veloso J."/>
            <person name="Silva-Moreno E."/>
            <person name="Staats M."/>
            <person name="Valdes J.H."/>
            <person name="Van Kan J.A.L."/>
        </authorList>
    </citation>
    <scope>NUCLEOTIDE SEQUENCE [LARGE SCALE GENOMIC DNA]</scope>
    <source>
        <strain evidence="1 2">MUCL11595</strain>
    </source>
</reference>
<dbReference type="Proteomes" id="UP000297527">
    <property type="component" value="Unassembled WGS sequence"/>
</dbReference>
<sequence length="145" mass="16109">MSRLFVMGTTQWTTTPLDPFEVLGLHHVTSDPRTLCFSQELQECDDSHLTWSEGTQLSVAEVLATSPEQRTTSETEMKTIRRVEDTNDEFKAVPALSSLQWDAEPAKETFVDGGRQDTSGVSQIESGIQQCVRLAGIPCRKFTDG</sequence>
<gene>
    <name evidence="1" type="ORF">BCON_0636g00010</name>
</gene>
<dbReference type="AlphaFoldDB" id="A0A4Z1H7H9"/>
<comment type="caution">
    <text evidence="1">The sequence shown here is derived from an EMBL/GenBank/DDBJ whole genome shotgun (WGS) entry which is preliminary data.</text>
</comment>
<evidence type="ECO:0000313" key="1">
    <source>
        <dbReference type="EMBL" id="TGO44031.1"/>
    </source>
</evidence>
<dbReference type="EMBL" id="PQXN01000634">
    <property type="protein sequence ID" value="TGO44031.1"/>
    <property type="molecule type" value="Genomic_DNA"/>
</dbReference>
<keyword evidence="2" id="KW-1185">Reference proteome</keyword>
<organism evidence="1 2">
    <name type="scientific">Botryotinia convoluta</name>
    <dbReference type="NCBI Taxonomy" id="54673"/>
    <lineage>
        <taxon>Eukaryota</taxon>
        <taxon>Fungi</taxon>
        <taxon>Dikarya</taxon>
        <taxon>Ascomycota</taxon>
        <taxon>Pezizomycotina</taxon>
        <taxon>Leotiomycetes</taxon>
        <taxon>Helotiales</taxon>
        <taxon>Sclerotiniaceae</taxon>
        <taxon>Botryotinia</taxon>
    </lineage>
</organism>